<dbReference type="OrthoDB" id="9786188at2"/>
<feature type="domain" description="SGNH hydrolase-type esterase" evidence="1">
    <location>
        <begin position="19"/>
        <end position="182"/>
    </location>
</feature>
<geneLocation type="plasmid" evidence="2 3">
    <name>unnamed4</name>
</geneLocation>
<dbReference type="AlphaFoldDB" id="A0A5B8ICJ3"/>
<dbReference type="CDD" id="cd01822">
    <property type="entry name" value="Lysophospholipase_L1_like"/>
    <property type="match status" value="1"/>
</dbReference>
<dbReference type="InterPro" id="IPR036514">
    <property type="entry name" value="SGNH_hydro_sf"/>
</dbReference>
<protein>
    <submittedName>
        <fullName evidence="2">Arylesterase</fullName>
    </submittedName>
</protein>
<gene>
    <name evidence="2" type="ORF">FPZ52_16560</name>
</gene>
<dbReference type="EMBL" id="CP042265">
    <property type="protein sequence ID" value="QDY71316.1"/>
    <property type="molecule type" value="Genomic_DNA"/>
</dbReference>
<sequence>MTGLLLTTPITAEPLQVTALGDSLVQGYGLPQEDGFVPQLQVWLAERGHDITLTNAGVSGDTSAGGLSRLDWTLTPETDALIILLGGNDALRGIDPTTTRGNLDAILAAAGNRDLPVLLLGVPAPANYGPDYQQAFAAMWTELAETHDALLVEDYLAPLRNPDGPKQELFQPDGLHPNKGGVKIAINAIGPQVEALLGQINHR</sequence>
<dbReference type="PANTHER" id="PTHR30383:SF24">
    <property type="entry name" value="THIOESTERASE 1_PROTEASE 1_LYSOPHOSPHOLIPASE L1"/>
    <property type="match status" value="1"/>
</dbReference>
<dbReference type="SUPFAM" id="SSF52266">
    <property type="entry name" value="SGNH hydrolase"/>
    <property type="match status" value="1"/>
</dbReference>
<dbReference type="InterPro" id="IPR051532">
    <property type="entry name" value="Ester_Hydrolysis_Enzymes"/>
</dbReference>
<evidence type="ECO:0000313" key="3">
    <source>
        <dbReference type="Proteomes" id="UP000318483"/>
    </source>
</evidence>
<reference evidence="2 3" key="1">
    <citation type="submission" date="2019-07" db="EMBL/GenBank/DDBJ databases">
        <title>Litoreibacter alkalisoli sp. nov., isolated from saline-alkaline soil.</title>
        <authorList>
            <person name="Wang S."/>
            <person name="Xu L."/>
            <person name="Xing Y.-T."/>
            <person name="Sun J.-Q."/>
        </authorList>
    </citation>
    <scope>NUCLEOTIDE SEQUENCE [LARGE SCALE GENOMIC DNA]</scope>
    <source>
        <strain evidence="2 3">LN3S51</strain>
        <plasmid evidence="2 3">unnamed4</plasmid>
    </source>
</reference>
<organism evidence="2 3">
    <name type="scientific">Qingshengfaniella alkalisoli</name>
    <dbReference type="NCBI Taxonomy" id="2599296"/>
    <lineage>
        <taxon>Bacteria</taxon>
        <taxon>Pseudomonadati</taxon>
        <taxon>Pseudomonadota</taxon>
        <taxon>Alphaproteobacteria</taxon>
        <taxon>Rhodobacterales</taxon>
        <taxon>Paracoccaceae</taxon>
        <taxon>Qingshengfaniella</taxon>
    </lineage>
</organism>
<dbReference type="InterPro" id="IPR013830">
    <property type="entry name" value="SGNH_hydro"/>
</dbReference>
<keyword evidence="3" id="KW-1185">Reference proteome</keyword>
<accession>A0A5B8ICJ3</accession>
<dbReference type="Gene3D" id="3.40.50.1110">
    <property type="entry name" value="SGNH hydrolase"/>
    <property type="match status" value="1"/>
</dbReference>
<dbReference type="KEGG" id="lit:FPZ52_16560"/>
<dbReference type="Proteomes" id="UP000318483">
    <property type="component" value="Plasmid unnamed4"/>
</dbReference>
<dbReference type="Pfam" id="PF13472">
    <property type="entry name" value="Lipase_GDSL_2"/>
    <property type="match status" value="1"/>
</dbReference>
<dbReference type="RefSeq" id="WP_146366732.1">
    <property type="nucleotide sequence ID" value="NZ_CP042265.1"/>
</dbReference>
<dbReference type="PANTHER" id="PTHR30383">
    <property type="entry name" value="THIOESTERASE 1/PROTEASE 1/LYSOPHOSPHOLIPASE L1"/>
    <property type="match status" value="1"/>
</dbReference>
<evidence type="ECO:0000313" key="2">
    <source>
        <dbReference type="EMBL" id="QDY71316.1"/>
    </source>
</evidence>
<evidence type="ECO:0000259" key="1">
    <source>
        <dbReference type="Pfam" id="PF13472"/>
    </source>
</evidence>
<dbReference type="GO" id="GO:0004622">
    <property type="term" value="F:phosphatidylcholine lysophospholipase activity"/>
    <property type="evidence" value="ECO:0007669"/>
    <property type="project" value="TreeGrafter"/>
</dbReference>
<keyword evidence="2" id="KW-0614">Plasmid</keyword>
<proteinExistence type="predicted"/>
<name>A0A5B8ICJ3_9RHOB</name>